<dbReference type="Proteomes" id="UP000784294">
    <property type="component" value="Unassembled WGS sequence"/>
</dbReference>
<protein>
    <submittedName>
        <fullName evidence="2">Uncharacterized protein</fullName>
    </submittedName>
</protein>
<keyword evidence="3" id="KW-1185">Reference proteome</keyword>
<evidence type="ECO:0000313" key="2">
    <source>
        <dbReference type="EMBL" id="VEL21759.1"/>
    </source>
</evidence>
<evidence type="ECO:0000313" key="3">
    <source>
        <dbReference type="Proteomes" id="UP000784294"/>
    </source>
</evidence>
<accession>A0A448WWD7</accession>
<keyword evidence="1" id="KW-0472">Membrane</keyword>
<keyword evidence="1" id="KW-0812">Transmembrane</keyword>
<organism evidence="2 3">
    <name type="scientific">Protopolystoma xenopodis</name>
    <dbReference type="NCBI Taxonomy" id="117903"/>
    <lineage>
        <taxon>Eukaryota</taxon>
        <taxon>Metazoa</taxon>
        <taxon>Spiralia</taxon>
        <taxon>Lophotrochozoa</taxon>
        <taxon>Platyhelminthes</taxon>
        <taxon>Monogenea</taxon>
        <taxon>Polyopisthocotylea</taxon>
        <taxon>Polystomatidea</taxon>
        <taxon>Polystomatidae</taxon>
        <taxon>Protopolystoma</taxon>
    </lineage>
</organism>
<keyword evidence="1" id="KW-1133">Transmembrane helix</keyword>
<feature type="transmembrane region" description="Helical" evidence="1">
    <location>
        <begin position="33"/>
        <end position="52"/>
    </location>
</feature>
<name>A0A448WWD7_9PLAT</name>
<dbReference type="EMBL" id="CAAALY010052940">
    <property type="protein sequence ID" value="VEL21759.1"/>
    <property type="molecule type" value="Genomic_DNA"/>
</dbReference>
<gene>
    <name evidence="2" type="ORF">PXEA_LOCUS15199</name>
</gene>
<evidence type="ECO:0000256" key="1">
    <source>
        <dbReference type="SAM" id="Phobius"/>
    </source>
</evidence>
<comment type="caution">
    <text evidence="2">The sequence shown here is derived from an EMBL/GenBank/DDBJ whole genome shotgun (WGS) entry which is preliminary data.</text>
</comment>
<proteinExistence type="predicted"/>
<dbReference type="AlphaFoldDB" id="A0A448WWD7"/>
<reference evidence="2" key="1">
    <citation type="submission" date="2018-11" db="EMBL/GenBank/DDBJ databases">
        <authorList>
            <consortium name="Pathogen Informatics"/>
        </authorList>
    </citation>
    <scope>NUCLEOTIDE SEQUENCE</scope>
</reference>
<sequence length="188" mass="20975">MSPFWILYSSWFWFSGPGSSVLAILLHLISGSFISSLSLSLPLPCFLAFFLIKPFLLDVFRKFSICVLCDDLYSGCSTQDLGMEGESAITCRNLKLWSSAHLPSVTQPVQSSSMAWELVQIDLDSSTSRADLSYKILLDASSYYRVASIFEFDVHVFHIVILFTDSSIFLGPIDFLDDDLCSGIFSCN</sequence>